<dbReference type="OrthoDB" id="9803010at2"/>
<name>A0A1B9P378_ALILO</name>
<keyword evidence="1" id="KW-0520">NAD</keyword>
<evidence type="ECO:0000256" key="1">
    <source>
        <dbReference type="ARBA" id="ARBA00023027"/>
    </source>
</evidence>
<dbReference type="AlphaFoldDB" id="A0A1B9P378"/>
<evidence type="ECO:0000313" key="3">
    <source>
        <dbReference type="EMBL" id="OCH22930.1"/>
    </source>
</evidence>
<dbReference type="SUPFAM" id="SSF51735">
    <property type="entry name" value="NAD(P)-binding Rossmann-fold domains"/>
    <property type="match status" value="1"/>
</dbReference>
<gene>
    <name evidence="3" type="ORF">A6E04_03215</name>
</gene>
<protein>
    <submittedName>
        <fullName evidence="3">Protein CapI</fullName>
    </submittedName>
</protein>
<dbReference type="EMBL" id="MAJU01000004">
    <property type="protein sequence ID" value="OCH22930.1"/>
    <property type="molecule type" value="Genomic_DNA"/>
</dbReference>
<accession>A0A1B9P378</accession>
<dbReference type="Gene3D" id="3.40.50.720">
    <property type="entry name" value="NAD(P)-binding Rossmann-like Domain"/>
    <property type="match status" value="1"/>
</dbReference>
<dbReference type="RefSeq" id="WP_065609399.1">
    <property type="nucleotide sequence ID" value="NZ_CAWMPN010000004.1"/>
</dbReference>
<dbReference type="PRINTS" id="PR01713">
    <property type="entry name" value="NUCEPIMERASE"/>
</dbReference>
<dbReference type="Pfam" id="PF01370">
    <property type="entry name" value="Epimerase"/>
    <property type="match status" value="1"/>
</dbReference>
<reference evidence="3 4" key="1">
    <citation type="submission" date="2016-06" db="EMBL/GenBank/DDBJ databases">
        <authorList>
            <person name="Kjaerup R.B."/>
            <person name="Dalgaard T.S."/>
            <person name="Juul-Madsen H.R."/>
        </authorList>
    </citation>
    <scope>NUCLEOTIDE SEQUENCE [LARGE SCALE GENOMIC DNA]</scope>
    <source>
        <strain evidence="3 4">1S159</strain>
    </source>
</reference>
<proteinExistence type="predicted"/>
<sequence length="361" mass="40749">MKYLITGVSGFIGFSVAKQLLQLGHSVVGIDNHNAYYDISLKQARLNFLLPHSSFEFHQLCITSAQDLASVFEVHKFDRVIHLAAQAGVRHSIDNPISYGENNLMGYLNMLEACRKARIPHFIYASSSSVYGLNNKTPFSCHDNVDHPVSLYAATKRANELMAHSYSHLYNIPTTGLRFFTVYGPWGRPDMAPFIFTKKILNNQTININNNGEMWRDFTYIDDIVEGVIRIADVIPSQENNVDNNNSPALSSAPYRIYNIGHGSPVNLMSFIQEIEKATNKVATKHFREMQPGDVYQTYADTQDLFAVINYTPKVSITEGVPQFVDWFKHHYQHENNSVTSTNNNDTSSDVISIESILLQS</sequence>
<organism evidence="3 4">
    <name type="scientific">Aliivibrio logei</name>
    <name type="common">Vibrio logei</name>
    <dbReference type="NCBI Taxonomy" id="688"/>
    <lineage>
        <taxon>Bacteria</taxon>
        <taxon>Pseudomonadati</taxon>
        <taxon>Pseudomonadota</taxon>
        <taxon>Gammaproteobacteria</taxon>
        <taxon>Vibrionales</taxon>
        <taxon>Vibrionaceae</taxon>
        <taxon>Aliivibrio</taxon>
    </lineage>
</organism>
<dbReference type="STRING" id="688.A6E04_03215"/>
<dbReference type="PANTHER" id="PTHR43574">
    <property type="entry name" value="EPIMERASE-RELATED"/>
    <property type="match status" value="1"/>
</dbReference>
<dbReference type="Proteomes" id="UP000093523">
    <property type="component" value="Unassembled WGS sequence"/>
</dbReference>
<evidence type="ECO:0000259" key="2">
    <source>
        <dbReference type="Pfam" id="PF01370"/>
    </source>
</evidence>
<dbReference type="InterPro" id="IPR036291">
    <property type="entry name" value="NAD(P)-bd_dom_sf"/>
</dbReference>
<evidence type="ECO:0000313" key="4">
    <source>
        <dbReference type="Proteomes" id="UP000093523"/>
    </source>
</evidence>
<comment type="caution">
    <text evidence="3">The sequence shown here is derived from an EMBL/GenBank/DDBJ whole genome shotgun (WGS) entry which is preliminary data.</text>
</comment>
<feature type="domain" description="NAD-dependent epimerase/dehydratase" evidence="2">
    <location>
        <begin position="4"/>
        <end position="234"/>
    </location>
</feature>
<dbReference type="InterPro" id="IPR001509">
    <property type="entry name" value="Epimerase_deHydtase"/>
</dbReference>